<dbReference type="InterPro" id="IPR037883">
    <property type="entry name" value="Knr4/Smi1-like_sf"/>
</dbReference>
<comment type="caution">
    <text evidence="2">The sequence shown here is derived from an EMBL/GenBank/DDBJ whole genome shotgun (WGS) entry which is preliminary data.</text>
</comment>
<dbReference type="SMART" id="SM00860">
    <property type="entry name" value="SMI1_KNR4"/>
    <property type="match status" value="1"/>
</dbReference>
<organism evidence="2 3">
    <name type="scientific">Streptomyces synnematoformans</name>
    <dbReference type="NCBI Taxonomy" id="415721"/>
    <lineage>
        <taxon>Bacteria</taxon>
        <taxon>Bacillati</taxon>
        <taxon>Actinomycetota</taxon>
        <taxon>Actinomycetes</taxon>
        <taxon>Kitasatosporales</taxon>
        <taxon>Streptomycetaceae</taxon>
        <taxon>Streptomyces</taxon>
    </lineage>
</organism>
<name>A0ABP5JKL4_9ACTN</name>
<evidence type="ECO:0000259" key="1">
    <source>
        <dbReference type="SMART" id="SM00860"/>
    </source>
</evidence>
<dbReference type="Proteomes" id="UP001500443">
    <property type="component" value="Unassembled WGS sequence"/>
</dbReference>
<dbReference type="Pfam" id="PF09346">
    <property type="entry name" value="SMI1_KNR4"/>
    <property type="match status" value="1"/>
</dbReference>
<evidence type="ECO:0000313" key="2">
    <source>
        <dbReference type="EMBL" id="GAA2119331.1"/>
    </source>
</evidence>
<proteinExistence type="predicted"/>
<gene>
    <name evidence="2" type="ORF">GCM10009802_21470</name>
</gene>
<evidence type="ECO:0000313" key="3">
    <source>
        <dbReference type="Proteomes" id="UP001500443"/>
    </source>
</evidence>
<keyword evidence="3" id="KW-1185">Reference proteome</keyword>
<dbReference type="Gene3D" id="3.40.1580.10">
    <property type="entry name" value="SMI1/KNR4-like"/>
    <property type="match status" value="1"/>
</dbReference>
<dbReference type="EMBL" id="BAAAPF010000046">
    <property type="protein sequence ID" value="GAA2119331.1"/>
    <property type="molecule type" value="Genomic_DNA"/>
</dbReference>
<dbReference type="SUPFAM" id="SSF160631">
    <property type="entry name" value="SMI1/KNR4-like"/>
    <property type="match status" value="1"/>
</dbReference>
<dbReference type="RefSeq" id="WP_344289571.1">
    <property type="nucleotide sequence ID" value="NZ_BAAAPF010000046.1"/>
</dbReference>
<dbReference type="InterPro" id="IPR018958">
    <property type="entry name" value="Knr4/Smi1-like_dom"/>
</dbReference>
<reference evidence="3" key="1">
    <citation type="journal article" date="2019" name="Int. J. Syst. Evol. Microbiol.">
        <title>The Global Catalogue of Microorganisms (GCM) 10K type strain sequencing project: providing services to taxonomists for standard genome sequencing and annotation.</title>
        <authorList>
            <consortium name="The Broad Institute Genomics Platform"/>
            <consortium name="The Broad Institute Genome Sequencing Center for Infectious Disease"/>
            <person name="Wu L."/>
            <person name="Ma J."/>
        </authorList>
    </citation>
    <scope>NUCLEOTIDE SEQUENCE [LARGE SCALE GENOMIC DNA]</scope>
    <source>
        <strain evidence="3">JCM 15481</strain>
    </source>
</reference>
<accession>A0ABP5JKL4</accession>
<feature type="domain" description="Knr4/Smi1-like" evidence="1">
    <location>
        <begin position="29"/>
        <end position="149"/>
    </location>
</feature>
<protein>
    <recommendedName>
        <fullName evidence="1">Knr4/Smi1-like domain-containing protein</fullName>
    </recommendedName>
</protein>
<sequence length="185" mass="21082">MDLRPISESWRSIERWVHERERTDSLAAPATPQEIETVQERIAVQLPPEIVELLKRHNGSTFPFPPFYLLLGTQEIILKFETKRSAWGESTFAPWSRHWVPFASDGSAGALYVDTAPGSDGRVHEHTREGDSTLSSHPMWTSITALMHHTAEALDRVEQIDGYRPYQGDDDLIDWEDVTDDGEEL</sequence>